<keyword evidence="6" id="KW-1185">Reference proteome</keyword>
<dbReference type="InterPro" id="IPR012677">
    <property type="entry name" value="Nucleotide-bd_a/b_plait_sf"/>
</dbReference>
<sequence length="172" mass="19571">MNQVRSIQKLSERELECGILEPEKSWHHQYKDQAYINFGGMHQELTEGDILTIFSQYGCPVDIKLVRDRNTGDSKGFGFLKYEDQRSTILAVDNLNGSRICGRVIRVDHAFYRPRDGEEEYEEAVRRELENDLVVPGKGSDTDKRSEPEPGPMPGSDSADEFADPMAAFLKK</sequence>
<dbReference type="InterPro" id="IPR000504">
    <property type="entry name" value="RRM_dom"/>
</dbReference>
<evidence type="ECO:0000313" key="5">
    <source>
        <dbReference type="EMBL" id="QGN16742.1"/>
    </source>
</evidence>
<organism evidence="5 6">
    <name type="scientific">Kluyveromyces marxianus</name>
    <name type="common">Yeast</name>
    <name type="synonym">Candida kefyr</name>
    <dbReference type="NCBI Taxonomy" id="4911"/>
    <lineage>
        <taxon>Eukaryota</taxon>
        <taxon>Fungi</taxon>
        <taxon>Dikarya</taxon>
        <taxon>Ascomycota</taxon>
        <taxon>Saccharomycotina</taxon>
        <taxon>Saccharomycetes</taxon>
        <taxon>Saccharomycetales</taxon>
        <taxon>Saccharomycetaceae</taxon>
        <taxon>Kluyveromyces</taxon>
    </lineage>
</organism>
<dbReference type="SUPFAM" id="SSF54928">
    <property type="entry name" value="RNA-binding domain, RBD"/>
    <property type="match status" value="1"/>
</dbReference>
<evidence type="ECO:0000256" key="2">
    <source>
        <dbReference type="PROSITE-ProRule" id="PRU00176"/>
    </source>
</evidence>
<dbReference type="SMART" id="SM00360">
    <property type="entry name" value="RRM"/>
    <property type="match status" value="1"/>
</dbReference>
<dbReference type="InterPro" id="IPR035979">
    <property type="entry name" value="RBD_domain_sf"/>
</dbReference>
<gene>
    <name evidence="5" type="primary">IST3</name>
    <name evidence="5" type="ORF">FIM1_3464</name>
</gene>
<feature type="domain" description="RRM" evidence="4">
    <location>
        <begin position="34"/>
        <end position="112"/>
    </location>
</feature>
<dbReference type="PANTHER" id="PTHR45880:SF1">
    <property type="entry name" value="RNA-BINDING MOTIF PROTEIN, X-LINKED 2"/>
    <property type="match status" value="1"/>
</dbReference>
<evidence type="ECO:0000256" key="3">
    <source>
        <dbReference type="SAM" id="MobiDB-lite"/>
    </source>
</evidence>
<feature type="region of interest" description="Disordered" evidence="3">
    <location>
        <begin position="123"/>
        <end position="164"/>
    </location>
</feature>
<proteinExistence type="predicted"/>
<keyword evidence="1 2" id="KW-0694">RNA-binding</keyword>
<evidence type="ECO:0000259" key="4">
    <source>
        <dbReference type="PROSITE" id="PS50102"/>
    </source>
</evidence>
<dbReference type="InterPro" id="IPR045844">
    <property type="entry name" value="RRM_Ist3-like"/>
</dbReference>
<dbReference type="CDD" id="cd12411">
    <property type="entry name" value="RRM_ist3_like"/>
    <property type="match status" value="1"/>
</dbReference>
<evidence type="ECO:0000313" key="6">
    <source>
        <dbReference type="Proteomes" id="UP000422736"/>
    </source>
</evidence>
<evidence type="ECO:0000256" key="1">
    <source>
        <dbReference type="ARBA" id="ARBA00022884"/>
    </source>
</evidence>
<dbReference type="Proteomes" id="UP000422736">
    <property type="component" value="Chromosome 5"/>
</dbReference>
<accession>A0ABX6EXF0</accession>
<name>A0ABX6EXF0_KLUMA</name>
<protein>
    <submittedName>
        <fullName evidence="5">U2 snRNP component IST3</fullName>
    </submittedName>
</protein>
<dbReference type="PANTHER" id="PTHR45880">
    <property type="entry name" value="RNA-BINDING MOTIF PROTEIN, X-LINKED 2"/>
    <property type="match status" value="1"/>
</dbReference>
<dbReference type="Pfam" id="PF00076">
    <property type="entry name" value="RRM_1"/>
    <property type="match status" value="1"/>
</dbReference>
<reference evidence="5 6" key="1">
    <citation type="submission" date="2016-03" db="EMBL/GenBank/DDBJ databases">
        <title>How can Kluyveromyces marxianus grow so fast - potential evolutionary course in Saccharomyces Complex revealed by comparative genomics.</title>
        <authorList>
            <person name="Mo W."/>
            <person name="Lu W."/>
            <person name="Yang X."/>
            <person name="Qi J."/>
            <person name="Lv H."/>
        </authorList>
    </citation>
    <scope>NUCLEOTIDE SEQUENCE [LARGE SCALE GENOMIC DNA]</scope>
    <source>
        <strain evidence="5 6">FIM1</strain>
    </source>
</reference>
<dbReference type="Gene3D" id="3.30.70.330">
    <property type="match status" value="1"/>
</dbReference>
<dbReference type="PROSITE" id="PS50102">
    <property type="entry name" value="RRM"/>
    <property type="match status" value="1"/>
</dbReference>
<dbReference type="InterPro" id="IPR051847">
    <property type="entry name" value="RNA_proc/Spliceosome_comp"/>
</dbReference>
<dbReference type="EMBL" id="CP015058">
    <property type="protein sequence ID" value="QGN16742.1"/>
    <property type="molecule type" value="Genomic_DNA"/>
</dbReference>